<keyword evidence="12" id="KW-0963">Cytoplasm</keyword>
<dbReference type="STRING" id="1817864.A2Z21_01515"/>
<comment type="pathway">
    <text evidence="1 12">Metabolic intermediate biosynthesis; 5-phospho-alpha-D-ribose 1-diphosphate biosynthesis; 5-phospho-alpha-D-ribose 1-diphosphate from D-ribose 5-phosphate (route I): step 1/1.</text>
</comment>
<dbReference type="PANTHER" id="PTHR10210:SF41">
    <property type="entry name" value="RIBOSE-PHOSPHATE PYROPHOSPHOKINASE 1, CHLOROPLASTIC"/>
    <property type="match status" value="1"/>
</dbReference>
<comment type="subunit">
    <text evidence="12">Homohexamer.</text>
</comment>
<comment type="subcellular location">
    <subcellularLocation>
        <location evidence="12">Cytoplasm</location>
    </subcellularLocation>
</comment>
<keyword evidence="3 12" id="KW-0479">Metal-binding</keyword>
<dbReference type="Proteomes" id="UP000179157">
    <property type="component" value="Unassembled WGS sequence"/>
</dbReference>
<dbReference type="GO" id="GO:0000287">
    <property type="term" value="F:magnesium ion binding"/>
    <property type="evidence" value="ECO:0007669"/>
    <property type="project" value="UniProtKB-UniRule"/>
</dbReference>
<dbReference type="Pfam" id="PF13793">
    <property type="entry name" value="Pribosyltran_N"/>
    <property type="match status" value="1"/>
</dbReference>
<evidence type="ECO:0000313" key="14">
    <source>
        <dbReference type="EMBL" id="OGF55659.1"/>
    </source>
</evidence>
<evidence type="ECO:0000256" key="2">
    <source>
        <dbReference type="ARBA" id="ARBA00022679"/>
    </source>
</evidence>
<dbReference type="SMART" id="SM01400">
    <property type="entry name" value="Pribosyltran_N"/>
    <property type="match status" value="1"/>
</dbReference>
<evidence type="ECO:0000256" key="7">
    <source>
        <dbReference type="ARBA" id="ARBA00022840"/>
    </source>
</evidence>
<accession>A0A1F5UWW0</accession>
<dbReference type="SUPFAM" id="SSF53271">
    <property type="entry name" value="PRTase-like"/>
    <property type="match status" value="1"/>
</dbReference>
<evidence type="ECO:0000256" key="3">
    <source>
        <dbReference type="ARBA" id="ARBA00022723"/>
    </source>
</evidence>
<evidence type="ECO:0000256" key="10">
    <source>
        <dbReference type="ARBA" id="ARBA00054914"/>
    </source>
</evidence>
<dbReference type="AlphaFoldDB" id="A0A1F5UWW0"/>
<evidence type="ECO:0000256" key="9">
    <source>
        <dbReference type="ARBA" id="ARBA00049535"/>
    </source>
</evidence>
<proteinExistence type="inferred from homology"/>
<dbReference type="FunFam" id="3.40.50.2020:FF:000001">
    <property type="entry name" value="Ribose-phosphate pyrophosphokinase"/>
    <property type="match status" value="1"/>
</dbReference>
<name>A0A1F5UWW0_FRAXR</name>
<evidence type="ECO:0000259" key="13">
    <source>
        <dbReference type="Pfam" id="PF13793"/>
    </source>
</evidence>
<keyword evidence="4 12" id="KW-0545">Nucleotide biosynthesis</keyword>
<dbReference type="GO" id="GO:0006164">
    <property type="term" value="P:purine nucleotide biosynthetic process"/>
    <property type="evidence" value="ECO:0007669"/>
    <property type="project" value="TreeGrafter"/>
</dbReference>
<protein>
    <recommendedName>
        <fullName evidence="12">Ribose-phosphate pyrophosphokinase</fullName>
        <shortName evidence="12">RPPK</shortName>
        <ecNumber evidence="12">2.7.6.1</ecNumber>
    </recommendedName>
    <alternativeName>
        <fullName evidence="12">5-phospho-D-ribosyl alpha-1-diphosphate synthase</fullName>
    </alternativeName>
    <alternativeName>
        <fullName evidence="12">Phosphoribosyl diphosphate synthase</fullName>
    </alternativeName>
    <alternativeName>
        <fullName evidence="12">Phosphoribosyl pyrophosphate synthase</fullName>
        <shortName evidence="12">P-Rib-PP synthase</shortName>
        <shortName evidence="12">PRPP synthase</shortName>
        <shortName evidence="12">PRPPase</shortName>
    </alternativeName>
</protein>
<dbReference type="CDD" id="cd06223">
    <property type="entry name" value="PRTases_typeI"/>
    <property type="match status" value="1"/>
</dbReference>
<dbReference type="GO" id="GO:0016301">
    <property type="term" value="F:kinase activity"/>
    <property type="evidence" value="ECO:0007669"/>
    <property type="project" value="UniProtKB-KW"/>
</dbReference>
<comment type="similarity">
    <text evidence="11 12">Belongs to the ribose-phosphate pyrophosphokinase family. Class I subfamily.</text>
</comment>
<comment type="caution">
    <text evidence="14">The sequence shown here is derived from an EMBL/GenBank/DDBJ whole genome shotgun (WGS) entry which is preliminary data.</text>
</comment>
<dbReference type="GO" id="GO:0005737">
    <property type="term" value="C:cytoplasm"/>
    <property type="evidence" value="ECO:0007669"/>
    <property type="project" value="UniProtKB-SubCell"/>
</dbReference>
<comment type="caution">
    <text evidence="12">Lacks conserved residue(s) required for the propagation of feature annotation.</text>
</comment>
<evidence type="ECO:0000256" key="6">
    <source>
        <dbReference type="ARBA" id="ARBA00022777"/>
    </source>
</evidence>
<evidence type="ECO:0000256" key="8">
    <source>
        <dbReference type="ARBA" id="ARBA00022842"/>
    </source>
</evidence>
<dbReference type="UniPathway" id="UPA00087">
    <property type="reaction ID" value="UER00172"/>
</dbReference>
<keyword evidence="8 12" id="KW-0460">Magnesium</keyword>
<dbReference type="NCBIfam" id="NF002320">
    <property type="entry name" value="PRK01259.1"/>
    <property type="match status" value="1"/>
</dbReference>
<dbReference type="EMBL" id="MFGX01000051">
    <property type="protein sequence ID" value="OGF55659.1"/>
    <property type="molecule type" value="Genomic_DNA"/>
</dbReference>
<dbReference type="NCBIfam" id="TIGR01251">
    <property type="entry name" value="ribP_PPkin"/>
    <property type="match status" value="1"/>
</dbReference>
<evidence type="ECO:0000256" key="12">
    <source>
        <dbReference type="HAMAP-Rule" id="MF_00583"/>
    </source>
</evidence>
<sequence length="314" mass="33833">MGGELKLVAGNSNPALAEEISACLGVPLCDAEVGRFPDGEINVHIKETVRGADVFVIQSTSPPVNEHLMELLLIIDALRRASASRITAVIPYYGYSRQDRKHIGRVPISAKLVANFIETAGANRVLTLDLPAGQLQGFFDIPVDNLRIDPIFADYFSQEGLAQDSVIVAPDVGAARRASGVAERLGLPYAIVEKARVSDKTGQVEARHVIGEVKGRRAIMVDDIISTGGTILAATDLLQECGAREVYAAFSHGIFAADAVQRIEQSSLRGVIVTNTIPPPVSPKLIHISVGKLFADIIERIHEDQSVSKLFPHY</sequence>
<dbReference type="InterPro" id="IPR005946">
    <property type="entry name" value="Rib-P_diPkinase"/>
</dbReference>
<dbReference type="GO" id="GO:0004749">
    <property type="term" value="F:ribose phosphate diphosphokinase activity"/>
    <property type="evidence" value="ECO:0007669"/>
    <property type="project" value="UniProtKB-UniRule"/>
</dbReference>
<dbReference type="GO" id="GO:0006015">
    <property type="term" value="P:5-phosphoribose 1-diphosphate biosynthetic process"/>
    <property type="evidence" value="ECO:0007669"/>
    <property type="project" value="UniProtKB-UniRule"/>
</dbReference>
<gene>
    <name evidence="12" type="primary">prs</name>
    <name evidence="14" type="ORF">A2Z21_01515</name>
</gene>
<comment type="cofactor">
    <cofactor evidence="12">
        <name>Mg(2+)</name>
        <dbReference type="ChEBI" id="CHEBI:18420"/>
    </cofactor>
    <text evidence="12">Binds 2 Mg(2+) ions per subunit.</text>
</comment>
<dbReference type="GO" id="GO:0002189">
    <property type="term" value="C:ribose phosphate diphosphokinase complex"/>
    <property type="evidence" value="ECO:0007669"/>
    <property type="project" value="TreeGrafter"/>
</dbReference>
<keyword evidence="7 12" id="KW-0067">ATP-binding</keyword>
<dbReference type="InterPro" id="IPR037515">
    <property type="entry name" value="Rib-P_diPkinase_bac"/>
</dbReference>
<dbReference type="PANTHER" id="PTHR10210">
    <property type="entry name" value="RIBOSE-PHOSPHATE DIPHOSPHOKINASE FAMILY MEMBER"/>
    <property type="match status" value="1"/>
</dbReference>
<dbReference type="InterPro" id="IPR029057">
    <property type="entry name" value="PRTase-like"/>
</dbReference>
<dbReference type="Gene3D" id="3.40.50.2020">
    <property type="match status" value="2"/>
</dbReference>
<comment type="function">
    <text evidence="10 12">Involved in the biosynthesis of the central metabolite phospho-alpha-D-ribosyl-1-pyrophosphate (PRPP) via the transfer of pyrophosphoryl group from ATP to 1-hydroxyl of ribose-5-phosphate (Rib-5-P).</text>
</comment>
<dbReference type="InterPro" id="IPR000836">
    <property type="entry name" value="PRTase_dom"/>
</dbReference>
<feature type="binding site" evidence="12">
    <location>
        <position position="171"/>
    </location>
    <ligand>
        <name>Mg(2+)</name>
        <dbReference type="ChEBI" id="CHEBI:18420"/>
    </ligand>
</feature>
<feature type="binding site" evidence="12">
    <location>
        <begin position="97"/>
        <end position="98"/>
    </location>
    <ligand>
        <name>ATP</name>
        <dbReference type="ChEBI" id="CHEBI:30616"/>
    </ligand>
</feature>
<feature type="binding site" evidence="12">
    <location>
        <begin position="38"/>
        <end position="40"/>
    </location>
    <ligand>
        <name>ATP</name>
        <dbReference type="ChEBI" id="CHEBI:30616"/>
    </ligand>
</feature>
<evidence type="ECO:0000256" key="5">
    <source>
        <dbReference type="ARBA" id="ARBA00022741"/>
    </source>
</evidence>
<dbReference type="GO" id="GO:0005524">
    <property type="term" value="F:ATP binding"/>
    <property type="evidence" value="ECO:0007669"/>
    <property type="project" value="UniProtKB-KW"/>
</dbReference>
<keyword evidence="2 12" id="KW-0808">Transferase</keyword>
<feature type="domain" description="Ribose-phosphate pyrophosphokinase N-terminal" evidence="13">
    <location>
        <begin position="5"/>
        <end position="121"/>
    </location>
</feature>
<evidence type="ECO:0000256" key="4">
    <source>
        <dbReference type="ARBA" id="ARBA00022727"/>
    </source>
</evidence>
<dbReference type="InterPro" id="IPR029099">
    <property type="entry name" value="Pribosyltran_N"/>
</dbReference>
<comment type="catalytic activity">
    <reaction evidence="9 12">
        <text>D-ribose 5-phosphate + ATP = 5-phospho-alpha-D-ribose 1-diphosphate + AMP + H(+)</text>
        <dbReference type="Rhea" id="RHEA:15609"/>
        <dbReference type="ChEBI" id="CHEBI:15378"/>
        <dbReference type="ChEBI" id="CHEBI:30616"/>
        <dbReference type="ChEBI" id="CHEBI:58017"/>
        <dbReference type="ChEBI" id="CHEBI:78346"/>
        <dbReference type="ChEBI" id="CHEBI:456215"/>
        <dbReference type="EC" id="2.7.6.1"/>
    </reaction>
</comment>
<feature type="binding site" evidence="12">
    <location>
        <position position="222"/>
    </location>
    <ligand>
        <name>D-ribose 5-phosphate</name>
        <dbReference type="ChEBI" id="CHEBI:78346"/>
    </ligand>
</feature>
<keyword evidence="5 12" id="KW-0547">Nucleotide-binding</keyword>
<keyword evidence="6 12" id="KW-0418">Kinase</keyword>
<reference evidence="14 15" key="1">
    <citation type="journal article" date="2016" name="Nat. Commun.">
        <title>Thousands of microbial genomes shed light on interconnected biogeochemical processes in an aquifer system.</title>
        <authorList>
            <person name="Anantharaman K."/>
            <person name="Brown C.T."/>
            <person name="Hug L.A."/>
            <person name="Sharon I."/>
            <person name="Castelle C.J."/>
            <person name="Probst A.J."/>
            <person name="Thomas B.C."/>
            <person name="Singh A."/>
            <person name="Wilkins M.J."/>
            <person name="Karaoz U."/>
            <person name="Brodie E.L."/>
            <person name="Williams K.H."/>
            <person name="Hubbard S.S."/>
            <person name="Banfield J.F."/>
        </authorList>
    </citation>
    <scope>NUCLEOTIDE SEQUENCE [LARGE SCALE GENOMIC DNA]</scope>
    <source>
        <strain evidence="15">RBG_16_55_9</strain>
    </source>
</reference>
<dbReference type="HAMAP" id="MF_00583_B">
    <property type="entry name" value="RibP_PPkinase_B"/>
    <property type="match status" value="1"/>
</dbReference>
<feature type="binding site" evidence="12">
    <location>
        <position position="196"/>
    </location>
    <ligand>
        <name>D-ribose 5-phosphate</name>
        <dbReference type="ChEBI" id="CHEBI:78346"/>
    </ligand>
</feature>
<feature type="active site" evidence="12">
    <location>
        <position position="194"/>
    </location>
</feature>
<dbReference type="Pfam" id="PF14572">
    <property type="entry name" value="Pribosyl_synth"/>
    <property type="match status" value="1"/>
</dbReference>
<evidence type="ECO:0000313" key="15">
    <source>
        <dbReference type="Proteomes" id="UP000179157"/>
    </source>
</evidence>
<evidence type="ECO:0000256" key="1">
    <source>
        <dbReference type="ARBA" id="ARBA00004996"/>
    </source>
</evidence>
<dbReference type="EC" id="2.7.6.1" evidence="12"/>
<organism evidence="14 15">
    <name type="scientific">Fraserbacteria sp. (strain RBG_16_55_9)</name>
    <dbReference type="NCBI Taxonomy" id="1817864"/>
    <lineage>
        <taxon>Bacteria</taxon>
        <taxon>Candidatus Fraseribacteriota</taxon>
    </lineage>
</organism>
<evidence type="ECO:0000256" key="11">
    <source>
        <dbReference type="ARBA" id="ARBA00061444"/>
    </source>
</evidence>